<dbReference type="PROSITE" id="PS51257">
    <property type="entry name" value="PROKAR_LIPOPROTEIN"/>
    <property type="match status" value="1"/>
</dbReference>
<gene>
    <name evidence="3" type="ORF">H9779_01440</name>
</gene>
<name>A0A9D2IB89_9BACT</name>
<dbReference type="Proteomes" id="UP000824259">
    <property type="component" value="Unassembled WGS sequence"/>
</dbReference>
<keyword evidence="1" id="KW-0732">Signal</keyword>
<protein>
    <recommendedName>
        <fullName evidence="2">DUF5689 domain-containing protein</fullName>
    </recommendedName>
</protein>
<dbReference type="Gene3D" id="2.60.40.10">
    <property type="entry name" value="Immunoglobulins"/>
    <property type="match status" value="1"/>
</dbReference>
<organism evidence="3 4">
    <name type="scientific">Candidatus Alistipes avicola</name>
    <dbReference type="NCBI Taxonomy" id="2838432"/>
    <lineage>
        <taxon>Bacteria</taxon>
        <taxon>Pseudomonadati</taxon>
        <taxon>Bacteroidota</taxon>
        <taxon>Bacteroidia</taxon>
        <taxon>Bacteroidales</taxon>
        <taxon>Rikenellaceae</taxon>
        <taxon>Alistipes</taxon>
    </lineage>
</organism>
<feature type="domain" description="DUF5689" evidence="2">
    <location>
        <begin position="536"/>
        <end position="751"/>
    </location>
</feature>
<evidence type="ECO:0000256" key="1">
    <source>
        <dbReference type="SAM" id="SignalP"/>
    </source>
</evidence>
<dbReference type="InterPro" id="IPR043744">
    <property type="entry name" value="DUF5689"/>
</dbReference>
<proteinExistence type="predicted"/>
<feature type="chain" id="PRO_5039249558" description="DUF5689 domain-containing protein" evidence="1">
    <location>
        <begin position="24"/>
        <end position="1024"/>
    </location>
</feature>
<reference evidence="3" key="2">
    <citation type="submission" date="2021-04" db="EMBL/GenBank/DDBJ databases">
        <authorList>
            <person name="Gilroy R."/>
        </authorList>
    </citation>
    <scope>NUCLEOTIDE SEQUENCE</scope>
    <source>
        <strain evidence="3">CHK169-11906</strain>
    </source>
</reference>
<comment type="caution">
    <text evidence="3">The sequence shown here is derived from an EMBL/GenBank/DDBJ whole genome shotgun (WGS) entry which is preliminary data.</text>
</comment>
<reference evidence="3" key="1">
    <citation type="journal article" date="2021" name="PeerJ">
        <title>Extensive microbial diversity within the chicken gut microbiome revealed by metagenomics and culture.</title>
        <authorList>
            <person name="Gilroy R."/>
            <person name="Ravi A."/>
            <person name="Getino M."/>
            <person name="Pursley I."/>
            <person name="Horton D.L."/>
            <person name="Alikhan N.F."/>
            <person name="Baker D."/>
            <person name="Gharbi K."/>
            <person name="Hall N."/>
            <person name="Watson M."/>
            <person name="Adriaenssens E.M."/>
            <person name="Foster-Nyarko E."/>
            <person name="Jarju S."/>
            <person name="Secka A."/>
            <person name="Antonio M."/>
            <person name="Oren A."/>
            <person name="Chaudhuri R.R."/>
            <person name="La Ragione R."/>
            <person name="Hildebrand F."/>
            <person name="Pallen M.J."/>
        </authorList>
    </citation>
    <scope>NUCLEOTIDE SEQUENCE</scope>
    <source>
        <strain evidence="3">CHK169-11906</strain>
    </source>
</reference>
<dbReference type="CDD" id="cd14948">
    <property type="entry name" value="BACON"/>
    <property type="match status" value="1"/>
</dbReference>
<evidence type="ECO:0000313" key="4">
    <source>
        <dbReference type="Proteomes" id="UP000824259"/>
    </source>
</evidence>
<accession>A0A9D2IB89</accession>
<dbReference type="Pfam" id="PF18942">
    <property type="entry name" value="DUF5689"/>
    <property type="match status" value="1"/>
</dbReference>
<dbReference type="AlphaFoldDB" id="A0A9D2IB89"/>
<dbReference type="EMBL" id="DWYR01000005">
    <property type="protein sequence ID" value="HJA98249.1"/>
    <property type="molecule type" value="Genomic_DNA"/>
</dbReference>
<feature type="signal peptide" evidence="1">
    <location>
        <begin position="1"/>
        <end position="23"/>
    </location>
</feature>
<dbReference type="InterPro" id="IPR013783">
    <property type="entry name" value="Ig-like_fold"/>
</dbReference>
<evidence type="ECO:0000313" key="3">
    <source>
        <dbReference type="EMBL" id="HJA98249.1"/>
    </source>
</evidence>
<evidence type="ECO:0000259" key="2">
    <source>
        <dbReference type="Pfam" id="PF18942"/>
    </source>
</evidence>
<sequence>MKRSSLWNLFFGAMMAVVLTVTGCVDDNEDKGAPYLEVTPTTLAFDEEGQPADEWNGVFTVQTNRPWRATVEEEQRWVRLSATEGEGDASIAVSMPASNQGRTAKVTFAIYNSYGDLQTQVVTVAQGEIVAPTVIFNETMGTAQLDSQSWPYVADYTGWTTTGTGAEGVTFEGYNASLRNSGKSSSGAYEGASGPNVIFFGGAPATFTVKNIALTSEQTKLRLTFGGQFYDRSTNNFNVDNFEVALSADGTSFTPITYTVNDGDQVDPYWVLATSDFTLKEATSSLYIRFTAKTSSVYRLDDVTLQTGNGGQEVDLKGGVTPPDPSGDAIYSNNFDKTLAAKDSSDRWPFLDQSDAWKNATGSGNSTVTYASSNVSVRSSSKQSGGYDGASGQNKIFFGSAPANFDIMNITLPSGKTNFRIVFGGAYAKNNSGSYDNTFKPESFHVAVGNGTTWVENLTYEKIGGDDTTDPYWLQFAVDFTLKESINQLSIRFTADLASVFAIDDLQLIEGNGGQEVDLENGGGSVDPEPGDAIKTTIPELIAKMPEPMQTGTVLDAANDYYFDAVVMSDVAGGNYTYNNLALATEGATEAGNGITLYGSQIEPSTLGLTRGDKVRVTLLKGMAKYQNYSGMYELTGDKNATWCKIEKLGTATITEVKIAATELVAYQAMAVTIENASIATGGVWATTTANTSHTFTAAGQNFTVFCKKSTTENPTVFENVPFVATTGNISGLAAVFSGKGQLVPRNLQDVADFSEEGPAPTTPTITGVNPTSLSFGAEGGQETITVSVENKGSNLLSVSGLSGLLSATVDNDTNVVTVMAGANTAQTAVNQTLTIALAGGNSVMVPVTIAAAGGSTGGDNATLTFSLAEIKANNADLPANGYGDQLVADPATWIHWTVDGIEFSAARLCEAPATKGSVIQMQGNASDAAKQAKMESVTAISGMQSMTILFRVYPSNGTYYDPSYTMTIGGQTVTPEQSYTDQGDYRLYKHVFNTASLSATGFALDNNTTGALYIESVTIEYQK</sequence>
<dbReference type="InterPro" id="IPR024361">
    <property type="entry name" value="BACON"/>
</dbReference>